<dbReference type="InterPro" id="IPR001926">
    <property type="entry name" value="TrpB-like_PALP"/>
</dbReference>
<evidence type="ECO:0000313" key="7">
    <source>
        <dbReference type="EMBL" id="VDM80048.1"/>
    </source>
</evidence>
<dbReference type="GO" id="GO:0003941">
    <property type="term" value="F:L-serine ammonia-lyase activity"/>
    <property type="evidence" value="ECO:0007669"/>
    <property type="project" value="TreeGrafter"/>
</dbReference>
<dbReference type="PANTHER" id="PTHR48078">
    <property type="entry name" value="THREONINE DEHYDRATASE, MITOCHONDRIAL-RELATED"/>
    <property type="match status" value="1"/>
</dbReference>
<feature type="domain" description="Tryptophan synthase beta chain-like PALP" evidence="6">
    <location>
        <begin position="47"/>
        <end position="99"/>
    </location>
</feature>
<evidence type="ECO:0000256" key="4">
    <source>
        <dbReference type="ARBA" id="ARBA00041766"/>
    </source>
</evidence>
<dbReference type="EMBL" id="UYYB01107218">
    <property type="protein sequence ID" value="VDM80048.1"/>
    <property type="molecule type" value="Genomic_DNA"/>
</dbReference>
<dbReference type="CDD" id="cd01562">
    <property type="entry name" value="Thr-dehyd"/>
    <property type="match status" value="1"/>
</dbReference>
<dbReference type="Proteomes" id="UP000270094">
    <property type="component" value="Unassembled WGS sequence"/>
</dbReference>
<dbReference type="OrthoDB" id="4418812at2759"/>
<proteinExistence type="predicted"/>
<dbReference type="GO" id="GO:0004794">
    <property type="term" value="F:threonine deaminase activity"/>
    <property type="evidence" value="ECO:0007669"/>
    <property type="project" value="TreeGrafter"/>
</dbReference>
<dbReference type="InterPro" id="IPR036052">
    <property type="entry name" value="TrpB-like_PALP_sf"/>
</dbReference>
<keyword evidence="2" id="KW-0663">Pyridoxal phosphate</keyword>
<dbReference type="SUPFAM" id="SSF53686">
    <property type="entry name" value="Tryptophan synthase beta subunit-like PLP-dependent enzymes"/>
    <property type="match status" value="2"/>
</dbReference>
<dbReference type="AlphaFoldDB" id="A0A3P7LLH7"/>
<evidence type="ECO:0000259" key="6">
    <source>
        <dbReference type="Pfam" id="PF00291"/>
    </source>
</evidence>
<name>A0A3P7LLH7_STRVU</name>
<sequence length="356" mass="37948">MKSEVCQRSSHIPAEALPMDPACDPDHPRKITFSDISSAAFNTKNGSPNLSKMLGMDLYFKKEYLQVTGSFKERGARYALTRLTKEEREIGVIAASAGDRVSFFKEKRRDISWTTQAFKYNTIGIHLGNHALALSYHGQQLNIPVTVVMPVFAPLMKIGMCRSYGANVILKGDNIGEAKGHAMKLVAEKKYKYINGYDHPDILAGQGTIGLEILEQVPDVDAIIVPVGGAGLIAGIAVAVKTLKPQAVESDSCPSYTEAIKAGKPVMAICKSTLADGLAVPMVGGNALASLEGLVDKSVVVCEESTALSILRLIEMEKVNNLKVKLGIQAAVVEGGGAVGLAALISGQLPELQGKK</sequence>
<dbReference type="InterPro" id="IPR050147">
    <property type="entry name" value="Ser/Thr_Dehydratase"/>
</dbReference>
<dbReference type="Gene3D" id="3.40.50.1100">
    <property type="match status" value="4"/>
</dbReference>
<reference evidence="7 8" key="1">
    <citation type="submission" date="2018-11" db="EMBL/GenBank/DDBJ databases">
        <authorList>
            <consortium name="Pathogen Informatics"/>
        </authorList>
    </citation>
    <scope>NUCLEOTIDE SEQUENCE [LARGE SCALE GENOMIC DNA]</scope>
</reference>
<dbReference type="PANTHER" id="PTHR48078:SF18">
    <property type="entry name" value="THREONINE AMMONIA-LYASE"/>
    <property type="match status" value="1"/>
</dbReference>
<keyword evidence="8" id="KW-1185">Reference proteome</keyword>
<organism evidence="7 8">
    <name type="scientific">Strongylus vulgaris</name>
    <name type="common">Blood worm</name>
    <dbReference type="NCBI Taxonomy" id="40348"/>
    <lineage>
        <taxon>Eukaryota</taxon>
        <taxon>Metazoa</taxon>
        <taxon>Ecdysozoa</taxon>
        <taxon>Nematoda</taxon>
        <taxon>Chromadorea</taxon>
        <taxon>Rhabditida</taxon>
        <taxon>Rhabditina</taxon>
        <taxon>Rhabditomorpha</taxon>
        <taxon>Strongyloidea</taxon>
        <taxon>Strongylidae</taxon>
        <taxon>Strongylus</taxon>
    </lineage>
</organism>
<comment type="cofactor">
    <cofactor evidence="1">
        <name>pyridoxal 5'-phosphate</name>
        <dbReference type="ChEBI" id="CHEBI:597326"/>
    </cofactor>
</comment>
<accession>A0A3P7LLH7</accession>
<keyword evidence="3" id="KW-0456">Lyase</keyword>
<evidence type="ECO:0000256" key="1">
    <source>
        <dbReference type="ARBA" id="ARBA00001933"/>
    </source>
</evidence>
<evidence type="ECO:0000313" key="8">
    <source>
        <dbReference type="Proteomes" id="UP000270094"/>
    </source>
</evidence>
<dbReference type="GO" id="GO:0009097">
    <property type="term" value="P:isoleucine biosynthetic process"/>
    <property type="evidence" value="ECO:0007669"/>
    <property type="project" value="TreeGrafter"/>
</dbReference>
<gene>
    <name evidence="7" type="ORF">SVUK_LOCUS15046</name>
</gene>
<evidence type="ECO:0000256" key="3">
    <source>
        <dbReference type="ARBA" id="ARBA00023239"/>
    </source>
</evidence>
<protein>
    <recommendedName>
        <fullName evidence="4">L-serine deaminase</fullName>
    </recommendedName>
    <alternativeName>
        <fullName evidence="5">L-threonine dehydratase</fullName>
    </alternativeName>
</protein>
<feature type="domain" description="Tryptophan synthase beta chain-like PALP" evidence="6">
    <location>
        <begin position="128"/>
        <end position="319"/>
    </location>
</feature>
<dbReference type="GO" id="GO:0006567">
    <property type="term" value="P:L-threonine catabolic process"/>
    <property type="evidence" value="ECO:0007669"/>
    <property type="project" value="TreeGrafter"/>
</dbReference>
<dbReference type="Pfam" id="PF00291">
    <property type="entry name" value="PALP"/>
    <property type="match status" value="2"/>
</dbReference>
<evidence type="ECO:0000256" key="2">
    <source>
        <dbReference type="ARBA" id="ARBA00022898"/>
    </source>
</evidence>
<evidence type="ECO:0000256" key="5">
    <source>
        <dbReference type="ARBA" id="ARBA00042605"/>
    </source>
</evidence>
<dbReference type="GO" id="GO:0006565">
    <property type="term" value="P:L-serine catabolic process"/>
    <property type="evidence" value="ECO:0007669"/>
    <property type="project" value="TreeGrafter"/>
</dbReference>